<dbReference type="Gene3D" id="2.30.30.140">
    <property type="match status" value="1"/>
</dbReference>
<dbReference type="PANTHER" id="PTHR10694:SF129">
    <property type="entry name" value="LYSINE-SPECIFIC DEMETHYLASE 4B-RELATED"/>
    <property type="match status" value="1"/>
</dbReference>
<evidence type="ECO:0000259" key="18">
    <source>
        <dbReference type="PROSITE" id="PS51184"/>
    </source>
</evidence>
<comment type="function">
    <text evidence="15">Probable histone demethylase that specifically demethylates 'Lys-9' and 'Lys-36' residues of histone H3, thereby playing a central role in histone code. Demethylation of Lys residue generates formaldehyde and succinate.</text>
</comment>
<evidence type="ECO:0000256" key="4">
    <source>
        <dbReference type="ARBA" id="ARBA00022723"/>
    </source>
</evidence>
<feature type="compositionally biased region" description="Basic residues" evidence="16">
    <location>
        <begin position="443"/>
        <end position="460"/>
    </location>
</feature>
<comment type="catalytic activity">
    <reaction evidence="14">
        <text>N(6),N(6),N(6)-trimethyl-L-lysyl(9)-[histone H3] + 2 2-oxoglutarate + 2 O2 = N(6)-methyl-L-lysyl(9)-[histone H3] + 2 formaldehyde + 2 succinate + 2 CO2</text>
        <dbReference type="Rhea" id="RHEA:60200"/>
        <dbReference type="Rhea" id="RHEA-COMP:15538"/>
        <dbReference type="Rhea" id="RHEA-COMP:15542"/>
        <dbReference type="ChEBI" id="CHEBI:15379"/>
        <dbReference type="ChEBI" id="CHEBI:16526"/>
        <dbReference type="ChEBI" id="CHEBI:16810"/>
        <dbReference type="ChEBI" id="CHEBI:16842"/>
        <dbReference type="ChEBI" id="CHEBI:30031"/>
        <dbReference type="ChEBI" id="CHEBI:61929"/>
        <dbReference type="ChEBI" id="CHEBI:61961"/>
        <dbReference type="EC" id="1.14.11.66"/>
    </reaction>
</comment>
<dbReference type="Gene3D" id="3.10.330.70">
    <property type="match status" value="1"/>
</dbReference>
<feature type="region of interest" description="Disordered" evidence="16">
    <location>
        <begin position="440"/>
        <end position="460"/>
    </location>
</feature>
<dbReference type="GO" id="GO:0008270">
    <property type="term" value="F:zinc ion binding"/>
    <property type="evidence" value="ECO:0007669"/>
    <property type="project" value="UniProtKB-KW"/>
</dbReference>
<evidence type="ECO:0000256" key="13">
    <source>
        <dbReference type="ARBA" id="ARBA00023242"/>
    </source>
</evidence>
<evidence type="ECO:0000256" key="15">
    <source>
        <dbReference type="ARBA" id="ARBA00053408"/>
    </source>
</evidence>
<dbReference type="EMBL" id="GECL01002759">
    <property type="protein sequence ID" value="JAP03365.1"/>
    <property type="molecule type" value="Transcribed_RNA"/>
</dbReference>
<protein>
    <recommendedName>
        <fullName evidence="3">[histone H3]-trimethyl-L-lysine(9) demethylase</fullName>
        <ecNumber evidence="3">1.14.11.66</ecNumber>
    </recommendedName>
</protein>
<dbReference type="Pfam" id="PF02375">
    <property type="entry name" value="JmjN"/>
    <property type="match status" value="1"/>
</dbReference>
<dbReference type="GO" id="GO:0140681">
    <property type="term" value="F:histone H3K36me2/H3K36me3 demethylase activity"/>
    <property type="evidence" value="ECO:0007669"/>
    <property type="project" value="UniProtKB-ARBA"/>
</dbReference>
<dbReference type="InterPro" id="IPR003349">
    <property type="entry name" value="JmjN"/>
</dbReference>
<keyword evidence="6" id="KW-0862">Zinc</keyword>
<dbReference type="Pfam" id="PF02373">
    <property type="entry name" value="JmjC"/>
    <property type="match status" value="1"/>
</dbReference>
<evidence type="ECO:0000256" key="8">
    <source>
        <dbReference type="ARBA" id="ARBA00022964"/>
    </source>
</evidence>
<keyword evidence="5" id="KW-0863">Zinc-finger</keyword>
<dbReference type="CDD" id="cd15571">
    <property type="entry name" value="ePHD"/>
    <property type="match status" value="1"/>
</dbReference>
<dbReference type="SMART" id="SM00249">
    <property type="entry name" value="PHD"/>
    <property type="match status" value="2"/>
</dbReference>
<evidence type="ECO:0000259" key="19">
    <source>
        <dbReference type="PROSITE" id="PS51805"/>
    </source>
</evidence>
<keyword evidence="8" id="KW-0223">Dioxygenase</keyword>
<feature type="compositionally biased region" description="Polar residues" evidence="16">
    <location>
        <begin position="996"/>
        <end position="1021"/>
    </location>
</feature>
<keyword evidence="4" id="KW-0479">Metal-binding</keyword>
<dbReference type="InterPro" id="IPR013083">
    <property type="entry name" value="Znf_RING/FYVE/PHD"/>
</dbReference>
<comment type="similarity">
    <text evidence="2">Belongs to the JHDM3 histone demethylase family.</text>
</comment>
<evidence type="ECO:0000256" key="2">
    <source>
        <dbReference type="ARBA" id="ARBA00009711"/>
    </source>
</evidence>
<name>A0A0V0G7T4_TRIDM</name>
<evidence type="ECO:0000256" key="10">
    <source>
        <dbReference type="ARBA" id="ARBA00023004"/>
    </source>
</evidence>
<evidence type="ECO:0000256" key="9">
    <source>
        <dbReference type="ARBA" id="ARBA00023002"/>
    </source>
</evidence>
<feature type="domain" description="PHD-type" evidence="19">
    <location>
        <begin position="1219"/>
        <end position="1325"/>
    </location>
</feature>
<dbReference type="InterPro" id="IPR019787">
    <property type="entry name" value="Znf_PHD-finger"/>
</dbReference>
<sequence length="1458" mass="163615">DHKTGAPKIQVFRPTFEEFKDFSKYISFLESEGAHKAGLAKIVPPPEWKPRAIGYDLKDIQIQIPAPICQVVTGKQGLYQQINIQKRPMTVTEYHKLASSAKYCTPPHFDYEDLERKYWKNITYNPPIYGADVSGTLTDDDVNHWNINRLGTILDYVNEDYGISIEGVNTAYLYFGMWKTTFAWHTEDMDLYSINYLHFGAPKTWYCIPPEHGRRLERLATGFFPGYSKSCPAFLRHKMTIISPHVLKQYSIPFNKITQEAGEIMITFPYGYHAGFNHGFNCAESTNFATTRWVEYGKRSLQCLCRPDNVKISMDTFVKRFQPDRYELWLNGKDFGPHPEDPTKISLAPPPSSSDILCNKNNLDGKMQLIMEGNKRVPALKKEETEQSEIPSEVKRVIEELELEDDSPDEEQIQVLEDIWLKAGEIKLEEASMVDAGYELSTKRKKKKSDHAKNARKQKKRVKLKDKLEVKKLHSELQKCMEECVSVEIADQDIVTGDDIKTEREETEHDYSAHEIDVNWTPGVNIDVQKGVKDERSQKSYRSSIKVVNEIKNEPASLGETLSDVKDQNFNKHNKMSKQEHTKFRRKKEKCKGDSVKKERKHVYDSTKQIIRESKLTNIVNFSKNLEFNKKHDSSIKLSTFEATPTTSFEPFIKVKLEKEDLHCGCTVKKEDSQHYHPQKSNKTQIQTSIAEELNELTQIRNFIDEGLKVSVGRQTVTVPPLHMKESRDDSLQTNTSAPQKIIIRSLAPPNIAQLKHKQHQSQKSDGNVQLTNRIPISIKSDTVDGGCKTIFLKVPSSSSGRVLVKQVQPSSWNKRKLLVSANKGQNSNKKIGNVTKESINTGVQSLLNQLSMQSKAPITSRSFIGSITVPKTSHLSNISILKIPKKSPNPQPSSSTTSLLTLSANSSSVTSPTNTTHTFGTATSAAVETINISAAPIVALSSKISNISTPSTTLTRLITTSVPSSTMTSPSTNTSPLTLIPTSSKTTASQSASTLPMNTSTSASSPGTSNLQINKSDENSVTSSEILPKITISKNIFTTPRTTSPILAINLQELGIGKEGTGDTKNVEYPLQLNAAEEKDSSSECVTTFYVEEDKVTKLSQSLQNPFVEQAYNRYWSQREPHCALCVLFSEKSEFDEVVCGMMPNWYQSVQDVTLPYRSKVIAAGILFPEDKPIPHTSQLLVCSSCKLCVHAVCYAVSPTYGKLWACDKCDSLESALYKSCNLCGLGGGAMKKSVDAGWVHIQCATFLPTSLLKVNRIQDLPMSCLLQIKKTCFVCGRDKGTVPCCDASCGLWYHITCGQITGVRLCCNPWPGSRFLVTCLKHPHTHDKMCGVQVGVEVWAKHSFADRYYRGAVHDVYQEQFYILGFPDQSFVDVSYSQILKVDKPGADDLPQKGSRITCVVKGVKQTAFYLGVKYKTMYNINFYNVPPMSVTREDILCMEEKHFIEEEMKSRKIAL</sequence>
<organism evidence="20">
    <name type="scientific">Triatoma dimidiata</name>
    <name type="common">Kissing bug</name>
    <name type="synonym">Meccus dimidiatus</name>
    <dbReference type="NCBI Taxonomy" id="72491"/>
    <lineage>
        <taxon>Eukaryota</taxon>
        <taxon>Metazoa</taxon>
        <taxon>Ecdysozoa</taxon>
        <taxon>Arthropoda</taxon>
        <taxon>Hexapoda</taxon>
        <taxon>Insecta</taxon>
        <taxon>Pterygota</taxon>
        <taxon>Neoptera</taxon>
        <taxon>Paraneoptera</taxon>
        <taxon>Hemiptera</taxon>
        <taxon>Heteroptera</taxon>
        <taxon>Panheteroptera</taxon>
        <taxon>Cimicomorpha</taxon>
        <taxon>Reduviidae</taxon>
        <taxon>Triatominae</taxon>
        <taxon>Triatoma</taxon>
    </lineage>
</organism>
<dbReference type="CDD" id="cd15493">
    <property type="entry name" value="PHD_JMJD2"/>
    <property type="match status" value="1"/>
</dbReference>
<dbReference type="GO" id="GO:0005634">
    <property type="term" value="C:nucleus"/>
    <property type="evidence" value="ECO:0007669"/>
    <property type="project" value="TreeGrafter"/>
</dbReference>
<reference evidence="20" key="1">
    <citation type="journal article" date="2018" name="J. Proteomics">
        <title>Exploring the molecular complexity of Triatoma dimidiata sialome.</title>
        <authorList>
            <person name="Santiago P.B."/>
            <person name="de Araujo C.N."/>
            <person name="Charneau S."/>
            <person name="Bastos I.M.D."/>
            <person name="Assumpcao T.C.F."/>
            <person name="Queiroz R.M.L."/>
            <person name="Praca Y.R."/>
            <person name="Cordeiro T.M."/>
            <person name="Garcia C.H.S."/>
            <person name="da Silva I.G."/>
            <person name="Raiol T."/>
            <person name="Motta F.N."/>
            <person name="de Araujo Oliveira J.V."/>
            <person name="de Sousa M.V."/>
            <person name="Ribeiro J.M.C."/>
            <person name="de Santana J.M."/>
        </authorList>
    </citation>
    <scope>NUCLEOTIDE SEQUENCE</scope>
    <source>
        <strain evidence="20">Santander</strain>
        <tissue evidence="20">Salivary glands</tissue>
    </source>
</reference>
<accession>A0A0V0G7T4</accession>
<dbReference type="FunFam" id="2.60.120.650:FF:000048">
    <property type="entry name" value="Lysine-specific demethylase 4A"/>
    <property type="match status" value="1"/>
</dbReference>
<dbReference type="InterPro" id="IPR001965">
    <property type="entry name" value="Znf_PHD"/>
</dbReference>
<evidence type="ECO:0000256" key="6">
    <source>
        <dbReference type="ARBA" id="ARBA00022833"/>
    </source>
</evidence>
<dbReference type="InterPro" id="IPR034732">
    <property type="entry name" value="EPHD"/>
</dbReference>
<evidence type="ECO:0000256" key="11">
    <source>
        <dbReference type="ARBA" id="ARBA00023015"/>
    </source>
</evidence>
<dbReference type="Gene3D" id="3.30.40.10">
    <property type="entry name" value="Zinc/RING finger domain, C3HC4 (zinc finger)"/>
    <property type="match status" value="1"/>
</dbReference>
<proteinExistence type="inferred from homology"/>
<evidence type="ECO:0000256" key="3">
    <source>
        <dbReference type="ARBA" id="ARBA00012900"/>
    </source>
</evidence>
<dbReference type="SMART" id="SM00545">
    <property type="entry name" value="JmjN"/>
    <property type="match status" value="1"/>
</dbReference>
<dbReference type="GO" id="GO:0000785">
    <property type="term" value="C:chromatin"/>
    <property type="evidence" value="ECO:0007669"/>
    <property type="project" value="TreeGrafter"/>
</dbReference>
<dbReference type="Gene3D" id="2.60.120.650">
    <property type="entry name" value="Cupin"/>
    <property type="match status" value="1"/>
</dbReference>
<dbReference type="SMART" id="SM00558">
    <property type="entry name" value="JmjC"/>
    <property type="match status" value="1"/>
</dbReference>
<evidence type="ECO:0000313" key="20">
    <source>
        <dbReference type="EMBL" id="JAP03365.1"/>
    </source>
</evidence>
<keyword evidence="10" id="KW-0408">Iron</keyword>
<dbReference type="PROSITE" id="PS51184">
    <property type="entry name" value="JMJC"/>
    <property type="match status" value="1"/>
</dbReference>
<evidence type="ECO:0000256" key="7">
    <source>
        <dbReference type="ARBA" id="ARBA00022853"/>
    </source>
</evidence>
<feature type="region of interest" description="Disordered" evidence="16">
    <location>
        <begin position="963"/>
        <end position="1021"/>
    </location>
</feature>
<evidence type="ECO:0000256" key="16">
    <source>
        <dbReference type="SAM" id="MobiDB-lite"/>
    </source>
</evidence>
<dbReference type="GO" id="GO:0010468">
    <property type="term" value="P:regulation of gene expression"/>
    <property type="evidence" value="ECO:0007669"/>
    <property type="project" value="TreeGrafter"/>
</dbReference>
<feature type="compositionally biased region" description="Low complexity" evidence="16">
    <location>
        <begin position="963"/>
        <end position="995"/>
    </location>
</feature>
<keyword evidence="7" id="KW-0156">Chromatin regulator</keyword>
<evidence type="ECO:0000256" key="12">
    <source>
        <dbReference type="ARBA" id="ARBA00023163"/>
    </source>
</evidence>
<dbReference type="PANTHER" id="PTHR10694">
    <property type="entry name" value="LYSINE-SPECIFIC DEMETHYLASE"/>
    <property type="match status" value="1"/>
</dbReference>
<dbReference type="GO" id="GO:0048512">
    <property type="term" value="P:circadian behavior"/>
    <property type="evidence" value="ECO:0007669"/>
    <property type="project" value="UniProtKB-ARBA"/>
</dbReference>
<keyword evidence="11" id="KW-0805">Transcription regulation</keyword>
<dbReference type="PROSITE" id="PS51183">
    <property type="entry name" value="JMJN"/>
    <property type="match status" value="1"/>
</dbReference>
<evidence type="ECO:0000259" key="17">
    <source>
        <dbReference type="PROSITE" id="PS51183"/>
    </source>
</evidence>
<evidence type="ECO:0000256" key="14">
    <source>
        <dbReference type="ARBA" id="ARBA00049349"/>
    </source>
</evidence>
<dbReference type="GO" id="GO:0140684">
    <property type="term" value="F:histone H3K9me2/H3K9me3 demethylase activity"/>
    <property type="evidence" value="ECO:0007669"/>
    <property type="project" value="UniProtKB-EC"/>
</dbReference>
<dbReference type="EC" id="1.14.11.66" evidence="3"/>
<keyword evidence="9" id="KW-0560">Oxidoreductase</keyword>
<dbReference type="Pfam" id="PF13831">
    <property type="entry name" value="PHD_2"/>
    <property type="match status" value="1"/>
</dbReference>
<evidence type="ECO:0000256" key="5">
    <source>
        <dbReference type="ARBA" id="ARBA00022771"/>
    </source>
</evidence>
<evidence type="ECO:0000256" key="1">
    <source>
        <dbReference type="ARBA" id="ARBA00001954"/>
    </source>
</evidence>
<comment type="cofactor">
    <cofactor evidence="1">
        <name>Fe(2+)</name>
        <dbReference type="ChEBI" id="CHEBI:29033"/>
    </cofactor>
</comment>
<keyword evidence="12" id="KW-0804">Transcription</keyword>
<dbReference type="InterPro" id="IPR003347">
    <property type="entry name" value="JmjC_dom"/>
</dbReference>
<keyword evidence="13" id="KW-0539">Nucleus</keyword>
<dbReference type="Pfam" id="PF13832">
    <property type="entry name" value="zf-HC5HC2H_2"/>
    <property type="match status" value="1"/>
</dbReference>
<dbReference type="SUPFAM" id="SSF51197">
    <property type="entry name" value="Clavaminate synthase-like"/>
    <property type="match status" value="1"/>
</dbReference>
<dbReference type="PROSITE" id="PS51805">
    <property type="entry name" value="EPHD"/>
    <property type="match status" value="1"/>
</dbReference>
<feature type="non-terminal residue" evidence="20">
    <location>
        <position position="1"/>
    </location>
</feature>
<feature type="domain" description="JmjC" evidence="18">
    <location>
        <begin position="139"/>
        <end position="305"/>
    </location>
</feature>
<feature type="domain" description="JmjN" evidence="17">
    <location>
        <begin position="9"/>
        <end position="51"/>
    </location>
</feature>
<feature type="region of interest" description="Disordered" evidence="16">
    <location>
        <begin position="574"/>
        <end position="597"/>
    </location>
</feature>